<feature type="transmembrane region" description="Helical" evidence="8">
    <location>
        <begin position="271"/>
        <end position="293"/>
    </location>
</feature>
<dbReference type="PANTHER" id="PTHR34975">
    <property type="entry name" value="SPORE GERMINATION PROTEIN A2"/>
    <property type="match status" value="1"/>
</dbReference>
<evidence type="ECO:0000256" key="3">
    <source>
        <dbReference type="ARBA" id="ARBA00022448"/>
    </source>
</evidence>
<feature type="transmembrane region" description="Helical" evidence="8">
    <location>
        <begin position="214"/>
        <end position="243"/>
    </location>
</feature>
<comment type="subcellular location">
    <subcellularLocation>
        <location evidence="1">Membrane</location>
        <topology evidence="1">Multi-pass membrane protein</topology>
    </subcellularLocation>
</comment>
<comment type="caution">
    <text evidence="9">The sequence shown here is derived from an EMBL/GenBank/DDBJ whole genome shotgun (WGS) entry which is preliminary data.</text>
</comment>
<keyword evidence="10" id="KW-1185">Reference proteome</keyword>
<evidence type="ECO:0000256" key="4">
    <source>
        <dbReference type="ARBA" id="ARBA00022544"/>
    </source>
</evidence>
<feature type="transmembrane region" description="Helical" evidence="8">
    <location>
        <begin position="145"/>
        <end position="162"/>
    </location>
</feature>
<keyword evidence="5 8" id="KW-0812">Transmembrane</keyword>
<dbReference type="RefSeq" id="WP_315950441.1">
    <property type="nucleotide sequence ID" value="NZ_JAWCUD010000002.1"/>
</dbReference>
<keyword evidence="4" id="KW-0309">Germination</keyword>
<feature type="transmembrane region" description="Helical" evidence="8">
    <location>
        <begin position="12"/>
        <end position="28"/>
    </location>
</feature>
<sequence>MAGLEKISHIQFSFLLFGFISGFEGLFLSEAKVLKQDVWMANVLNICIGIGVLSLIYYVHRQYPQISLVEICNKVLGKWVGKSILCIYLLYNLESTSGGLRAMTMSYRTIMLPNTNANVLIFTCVICSTYGVYIGLGTLVRMNMVILPFFLIGFLFTCPFVFPEIQTNPFLPPFQSNLSEVIAQSMSIFTFNFSQVITFGFLMSRVERPRKIFLSSMIAIIMSGLYMLIITYLCLGSLGFNYISTSMFPFFSTIQLVKFGEYLERIEVMNIGLWTVLTLLSVIVTQYVFTLVLANILNIKKKKPLVFVVGLLFFAHTCRSYIRTADHFTYGAKIFTISSLFPCIIFPILLAVFTMIRTRSKKPI</sequence>
<accession>A0ABU3R9C5</accession>
<dbReference type="InterPro" id="IPR004761">
    <property type="entry name" value="Spore_GerAB"/>
</dbReference>
<protein>
    <submittedName>
        <fullName evidence="9">Endospore germination permease</fullName>
    </submittedName>
</protein>
<evidence type="ECO:0000313" key="10">
    <source>
        <dbReference type="Proteomes" id="UP001260980"/>
    </source>
</evidence>
<comment type="similarity">
    <text evidence="2">Belongs to the amino acid-polyamine-organocation (APC) superfamily. Spore germination protein (SGP) (TC 2.A.3.9) family.</text>
</comment>
<evidence type="ECO:0000256" key="2">
    <source>
        <dbReference type="ARBA" id="ARBA00007998"/>
    </source>
</evidence>
<dbReference type="EMBL" id="JAWCUD010000002">
    <property type="protein sequence ID" value="MDU0200842.1"/>
    <property type="molecule type" value="Genomic_DNA"/>
</dbReference>
<feature type="transmembrane region" description="Helical" evidence="8">
    <location>
        <begin position="111"/>
        <end position="133"/>
    </location>
</feature>
<proteinExistence type="inferred from homology"/>
<name>A0ABU3R9C5_9BACL</name>
<evidence type="ECO:0000256" key="1">
    <source>
        <dbReference type="ARBA" id="ARBA00004141"/>
    </source>
</evidence>
<keyword evidence="7 8" id="KW-0472">Membrane</keyword>
<keyword evidence="3" id="KW-0813">Transport</keyword>
<gene>
    <name evidence="9" type="ORF">RQP52_07045</name>
</gene>
<dbReference type="Proteomes" id="UP001260980">
    <property type="component" value="Unassembled WGS sequence"/>
</dbReference>
<dbReference type="NCBIfam" id="TIGR00912">
    <property type="entry name" value="2A0309"/>
    <property type="match status" value="1"/>
</dbReference>
<feature type="transmembrane region" description="Helical" evidence="8">
    <location>
        <begin position="40"/>
        <end position="59"/>
    </location>
</feature>
<evidence type="ECO:0000256" key="7">
    <source>
        <dbReference type="ARBA" id="ARBA00023136"/>
    </source>
</evidence>
<dbReference type="Pfam" id="PF03845">
    <property type="entry name" value="Spore_permease"/>
    <property type="match status" value="1"/>
</dbReference>
<keyword evidence="6 8" id="KW-1133">Transmembrane helix</keyword>
<feature type="transmembrane region" description="Helical" evidence="8">
    <location>
        <begin position="305"/>
        <end position="322"/>
    </location>
</feature>
<evidence type="ECO:0000256" key="6">
    <source>
        <dbReference type="ARBA" id="ARBA00022989"/>
    </source>
</evidence>
<evidence type="ECO:0000256" key="5">
    <source>
        <dbReference type="ARBA" id="ARBA00022692"/>
    </source>
</evidence>
<reference evidence="9 10" key="1">
    <citation type="submission" date="2023-10" db="EMBL/GenBank/DDBJ databases">
        <title>Paenibacillus strain PFR10 Genome sequencing and assembly.</title>
        <authorList>
            <person name="Kim I."/>
        </authorList>
    </citation>
    <scope>NUCLEOTIDE SEQUENCE [LARGE SCALE GENOMIC DNA]</scope>
    <source>
        <strain evidence="9 10">PFR10</strain>
    </source>
</reference>
<dbReference type="PANTHER" id="PTHR34975:SF2">
    <property type="entry name" value="SPORE GERMINATION PROTEIN A2"/>
    <property type="match status" value="1"/>
</dbReference>
<feature type="transmembrane region" description="Helical" evidence="8">
    <location>
        <begin position="182"/>
        <end position="202"/>
    </location>
</feature>
<organism evidence="9 10">
    <name type="scientific">Paenibacillus violae</name>
    <dbReference type="NCBI Taxonomy" id="3077234"/>
    <lineage>
        <taxon>Bacteria</taxon>
        <taxon>Bacillati</taxon>
        <taxon>Bacillota</taxon>
        <taxon>Bacilli</taxon>
        <taxon>Bacillales</taxon>
        <taxon>Paenibacillaceae</taxon>
        <taxon>Paenibacillus</taxon>
    </lineage>
</organism>
<evidence type="ECO:0000256" key="8">
    <source>
        <dbReference type="SAM" id="Phobius"/>
    </source>
</evidence>
<evidence type="ECO:0000313" key="9">
    <source>
        <dbReference type="EMBL" id="MDU0200842.1"/>
    </source>
</evidence>
<feature type="transmembrane region" description="Helical" evidence="8">
    <location>
        <begin position="334"/>
        <end position="356"/>
    </location>
</feature>